<feature type="chain" id="PRO_5035399712" evidence="2">
    <location>
        <begin position="24"/>
        <end position="113"/>
    </location>
</feature>
<accession>A0A1I7S5M9</accession>
<name>A0A1I7S5M9_BURXY</name>
<dbReference type="Proteomes" id="UP000659654">
    <property type="component" value="Unassembled WGS sequence"/>
</dbReference>
<dbReference type="Gene3D" id="1.10.10.1870">
    <property type="entry name" value="ShTK domain-like"/>
    <property type="match status" value="1"/>
</dbReference>
<protein>
    <submittedName>
        <fullName evidence="4">(pine wood nematode) hypothetical protein</fullName>
    </submittedName>
</protein>
<reference evidence="8" key="1">
    <citation type="submission" date="2016-11" db="UniProtKB">
        <authorList>
            <consortium name="WormBaseParasite"/>
        </authorList>
    </citation>
    <scope>IDENTIFICATION</scope>
</reference>
<organism evidence="6 8">
    <name type="scientific">Bursaphelenchus xylophilus</name>
    <name type="common">Pinewood nematode worm</name>
    <name type="synonym">Aphelenchoides xylophilus</name>
    <dbReference type="NCBI Taxonomy" id="6326"/>
    <lineage>
        <taxon>Eukaryota</taxon>
        <taxon>Metazoa</taxon>
        <taxon>Ecdysozoa</taxon>
        <taxon>Nematoda</taxon>
        <taxon>Chromadorea</taxon>
        <taxon>Rhabditida</taxon>
        <taxon>Tylenchina</taxon>
        <taxon>Tylenchomorpha</taxon>
        <taxon>Aphelenchoidea</taxon>
        <taxon>Aphelenchoididae</taxon>
        <taxon>Bursaphelenchus</taxon>
    </lineage>
</organism>
<keyword evidence="2" id="KW-0732">Signal</keyword>
<evidence type="ECO:0000256" key="2">
    <source>
        <dbReference type="SAM" id="SignalP"/>
    </source>
</evidence>
<evidence type="ECO:0000313" key="4">
    <source>
        <dbReference type="EMBL" id="CAD5232433.1"/>
    </source>
</evidence>
<comment type="caution">
    <text evidence="1">Lacks conserved residue(s) required for the propagation of feature annotation.</text>
</comment>
<feature type="signal peptide" evidence="2">
    <location>
        <begin position="1"/>
        <end position="23"/>
    </location>
</feature>
<evidence type="ECO:0000256" key="1">
    <source>
        <dbReference type="PROSITE-ProRule" id="PRU01005"/>
    </source>
</evidence>
<dbReference type="InterPro" id="IPR003582">
    <property type="entry name" value="ShKT_dom"/>
</dbReference>
<dbReference type="Proteomes" id="UP000095284">
    <property type="component" value="Unplaced"/>
</dbReference>
<evidence type="ECO:0000313" key="7">
    <source>
        <dbReference type="Proteomes" id="UP000659654"/>
    </source>
</evidence>
<dbReference type="Pfam" id="PF01549">
    <property type="entry name" value="ShK"/>
    <property type="match status" value="2"/>
</dbReference>
<evidence type="ECO:0000313" key="8">
    <source>
        <dbReference type="WBParaSite" id="BXY_0831400.1"/>
    </source>
</evidence>
<dbReference type="SMART" id="SM00254">
    <property type="entry name" value="ShKT"/>
    <property type="match status" value="2"/>
</dbReference>
<dbReference type="Gene3D" id="1.10.10.1940">
    <property type="match status" value="1"/>
</dbReference>
<dbReference type="WBParaSite" id="BXY_0831400.1">
    <property type="protein sequence ID" value="BXY_0831400.1"/>
    <property type="gene ID" value="BXY_0831400"/>
</dbReference>
<gene>
    <name evidence="4" type="ORF">BXYJ_LOCUS12524</name>
</gene>
<dbReference type="PANTHER" id="PTHR21724">
    <property type="entry name" value="SHKT DOMAIN-CONTAINING PROTEIN"/>
    <property type="match status" value="1"/>
</dbReference>
<dbReference type="eggNOG" id="ENOG502SXB8">
    <property type="taxonomic scope" value="Eukaryota"/>
</dbReference>
<evidence type="ECO:0000313" key="5">
    <source>
        <dbReference type="EMBL" id="CAG9124883.1"/>
    </source>
</evidence>
<dbReference type="PANTHER" id="PTHR21724:SF109">
    <property type="entry name" value="SHKT DOMAIN-CONTAINING PROTEIN"/>
    <property type="match status" value="1"/>
</dbReference>
<dbReference type="PROSITE" id="PS51670">
    <property type="entry name" value="SHKT"/>
    <property type="match status" value="2"/>
</dbReference>
<reference evidence="5" key="2">
    <citation type="submission" date="2020-08" db="EMBL/GenBank/DDBJ databases">
        <authorList>
            <person name="Kikuchi T."/>
        </authorList>
    </citation>
    <scope>NUCLEOTIDE SEQUENCE</scope>
    <source>
        <strain evidence="4">Ka4C1</strain>
    </source>
</reference>
<proteinExistence type="predicted"/>
<sequence length="113" mass="12432">MKFHTFSLLSVLFFCLHQHENDASSSTTASASSATACADTATNCAQLSNLCNDRTYTLMLEEHCKKTCGRCVGGCQDASTRCAAWNRNGFCRNQYYTNADKRQYCANTCGLCP</sequence>
<dbReference type="EMBL" id="CAJFCV020000005">
    <property type="protein sequence ID" value="CAG9124883.1"/>
    <property type="molecule type" value="Genomic_DNA"/>
</dbReference>
<dbReference type="OrthoDB" id="5867083at2759"/>
<dbReference type="Proteomes" id="UP000582659">
    <property type="component" value="Unassembled WGS sequence"/>
</dbReference>
<feature type="domain" description="ShKT" evidence="3">
    <location>
        <begin position="75"/>
        <end position="112"/>
    </location>
</feature>
<evidence type="ECO:0000259" key="3">
    <source>
        <dbReference type="PROSITE" id="PS51670"/>
    </source>
</evidence>
<keyword evidence="1" id="KW-1015">Disulfide bond</keyword>
<feature type="disulfide bond" evidence="1">
    <location>
        <begin position="37"/>
        <end position="71"/>
    </location>
</feature>
<dbReference type="EMBL" id="CAJFDI010000005">
    <property type="protein sequence ID" value="CAD5232433.1"/>
    <property type="molecule type" value="Genomic_DNA"/>
</dbReference>
<dbReference type="SMR" id="A0A1I7S5M9"/>
<dbReference type="AlphaFoldDB" id="A0A1I7S5M9"/>
<keyword evidence="7" id="KW-1185">Reference proteome</keyword>
<evidence type="ECO:0000313" key="6">
    <source>
        <dbReference type="Proteomes" id="UP000095284"/>
    </source>
</evidence>
<feature type="domain" description="ShKT" evidence="3">
    <location>
        <begin position="37"/>
        <end position="71"/>
    </location>
</feature>